<evidence type="ECO:0000313" key="2">
    <source>
        <dbReference type="Proteomes" id="UP001550044"/>
    </source>
</evidence>
<accession>A0ABV2U8E1</accession>
<proteinExistence type="predicted"/>
<comment type="caution">
    <text evidence="1">The sequence shown here is derived from an EMBL/GenBank/DDBJ whole genome shotgun (WGS) entry which is preliminary data.</text>
</comment>
<keyword evidence="2" id="KW-1185">Reference proteome</keyword>
<sequence length="80" mass="8861">MKWFGGQCGIDAVCDVVGHALRSRQGAKEPTDLFERDQDLCTDAALVDVTAYFCRAGRRQQFFGEIGDLPDVRVLGRVGR</sequence>
<dbReference type="Proteomes" id="UP001550044">
    <property type="component" value="Unassembled WGS sequence"/>
</dbReference>
<organism evidence="1 2">
    <name type="scientific">Streptomyces sp. 900116325</name>
    <dbReference type="NCBI Taxonomy" id="3154295"/>
    <lineage>
        <taxon>Bacteria</taxon>
        <taxon>Bacillati</taxon>
        <taxon>Actinomycetota</taxon>
        <taxon>Actinomycetes</taxon>
        <taxon>Kitasatosporales</taxon>
        <taxon>Streptomycetaceae</taxon>
        <taxon>Streptomyces</taxon>
    </lineage>
</organism>
<dbReference type="RefSeq" id="WP_356669664.1">
    <property type="nucleotide sequence ID" value="NZ_JBEXEF010000009.1"/>
</dbReference>
<gene>
    <name evidence="1" type="ORF">ABZV61_13120</name>
</gene>
<evidence type="ECO:0000313" key="1">
    <source>
        <dbReference type="EMBL" id="MET8433726.1"/>
    </source>
</evidence>
<protein>
    <submittedName>
        <fullName evidence="1">Uncharacterized protein</fullName>
    </submittedName>
</protein>
<reference evidence="1 2" key="1">
    <citation type="submission" date="2024-06" db="EMBL/GenBank/DDBJ databases">
        <title>The Natural Products Discovery Center: Release of the First 8490 Sequenced Strains for Exploring Actinobacteria Biosynthetic Diversity.</title>
        <authorList>
            <person name="Kalkreuter E."/>
            <person name="Kautsar S.A."/>
            <person name="Yang D."/>
            <person name="Bader C.D."/>
            <person name="Teijaro C.N."/>
            <person name="Fluegel L."/>
            <person name="Davis C.M."/>
            <person name="Simpson J.R."/>
            <person name="Lauterbach L."/>
            <person name="Steele A.D."/>
            <person name="Gui C."/>
            <person name="Meng S."/>
            <person name="Li G."/>
            <person name="Viehrig K."/>
            <person name="Ye F."/>
            <person name="Su P."/>
            <person name="Kiefer A.F."/>
            <person name="Nichols A."/>
            <person name="Cepeda A.J."/>
            <person name="Yan W."/>
            <person name="Fan B."/>
            <person name="Jiang Y."/>
            <person name="Adhikari A."/>
            <person name="Zheng C.-J."/>
            <person name="Schuster L."/>
            <person name="Cowan T.M."/>
            <person name="Smanski M.J."/>
            <person name="Chevrette M.G."/>
            <person name="De Carvalho L.P.S."/>
            <person name="Shen B."/>
        </authorList>
    </citation>
    <scope>NUCLEOTIDE SEQUENCE [LARGE SCALE GENOMIC DNA]</scope>
    <source>
        <strain evidence="1 2">NPDC005137</strain>
    </source>
</reference>
<dbReference type="EMBL" id="JBEXIP010000008">
    <property type="protein sequence ID" value="MET8433726.1"/>
    <property type="molecule type" value="Genomic_DNA"/>
</dbReference>
<name>A0ABV2U8E1_9ACTN</name>